<dbReference type="PANTHER" id="PTHR21089">
    <property type="entry name" value="SHIKIMATE DEHYDROGENASE"/>
    <property type="match status" value="1"/>
</dbReference>
<feature type="binding site" evidence="8">
    <location>
        <position position="81"/>
    </location>
    <ligand>
        <name>NADP(+)</name>
        <dbReference type="ChEBI" id="CHEBI:58349"/>
    </ligand>
</feature>
<dbReference type="GO" id="GO:0050661">
    <property type="term" value="F:NADP binding"/>
    <property type="evidence" value="ECO:0007669"/>
    <property type="project" value="InterPro"/>
</dbReference>
<protein>
    <recommendedName>
        <fullName evidence="2 8">Shikimate dehydrogenase (NADP(+))</fullName>
        <shortName evidence="8">SDH</shortName>
        <ecNumber evidence="2 8">1.1.1.25</ecNumber>
    </recommendedName>
</protein>
<dbReference type="Pfam" id="PF08501">
    <property type="entry name" value="Shikimate_dh_N"/>
    <property type="match status" value="1"/>
</dbReference>
<keyword evidence="4 8" id="KW-0521">NADP</keyword>
<gene>
    <name evidence="8 12" type="primary">aroE</name>
    <name evidence="12" type="ORF">D7Z54_20135</name>
</gene>
<dbReference type="GO" id="GO:0005829">
    <property type="term" value="C:cytosol"/>
    <property type="evidence" value="ECO:0007669"/>
    <property type="project" value="TreeGrafter"/>
</dbReference>
<dbReference type="InterPro" id="IPR011342">
    <property type="entry name" value="Shikimate_DH"/>
</dbReference>
<dbReference type="InterPro" id="IPR013708">
    <property type="entry name" value="Shikimate_DH-bd_N"/>
</dbReference>
<dbReference type="GO" id="GO:0019632">
    <property type="term" value="P:shikimate metabolic process"/>
    <property type="evidence" value="ECO:0007669"/>
    <property type="project" value="InterPro"/>
</dbReference>
<dbReference type="InterPro" id="IPR036291">
    <property type="entry name" value="NAD(P)-bd_dom_sf"/>
</dbReference>
<evidence type="ECO:0000313" key="12">
    <source>
        <dbReference type="EMBL" id="RSL31549.1"/>
    </source>
</evidence>
<evidence type="ECO:0000259" key="10">
    <source>
        <dbReference type="Pfam" id="PF08501"/>
    </source>
</evidence>
<feature type="binding site" evidence="8">
    <location>
        <position position="105"/>
    </location>
    <ligand>
        <name>shikimate</name>
        <dbReference type="ChEBI" id="CHEBI:36208"/>
    </ligand>
</feature>
<dbReference type="NCBIfam" id="TIGR00507">
    <property type="entry name" value="aroE"/>
    <property type="match status" value="1"/>
</dbReference>
<dbReference type="GO" id="GO:0009073">
    <property type="term" value="P:aromatic amino acid family biosynthetic process"/>
    <property type="evidence" value="ECO:0007669"/>
    <property type="project" value="UniProtKB-KW"/>
</dbReference>
<dbReference type="EMBL" id="RBVX01000023">
    <property type="protein sequence ID" value="RSL31549.1"/>
    <property type="molecule type" value="Genomic_DNA"/>
</dbReference>
<feature type="binding site" evidence="8">
    <location>
        <begin position="18"/>
        <end position="20"/>
    </location>
    <ligand>
        <name>shikimate</name>
        <dbReference type="ChEBI" id="CHEBI:36208"/>
    </ligand>
</feature>
<dbReference type="Pfam" id="PF01488">
    <property type="entry name" value="Shikimate_DH"/>
    <property type="match status" value="1"/>
</dbReference>
<dbReference type="GO" id="GO:0009423">
    <property type="term" value="P:chorismate biosynthetic process"/>
    <property type="evidence" value="ECO:0007669"/>
    <property type="project" value="UniProtKB-UniRule"/>
</dbReference>
<dbReference type="SUPFAM" id="SSF51735">
    <property type="entry name" value="NAD(P)-binding Rossmann-fold domains"/>
    <property type="match status" value="1"/>
</dbReference>
<keyword evidence="13" id="KW-1185">Reference proteome</keyword>
<comment type="caution">
    <text evidence="12">The sequence shown here is derived from an EMBL/GenBank/DDBJ whole genome shotgun (WGS) entry which is preliminary data.</text>
</comment>
<feature type="binding site" evidence="8">
    <location>
        <position position="252"/>
    </location>
    <ligand>
        <name>shikimate</name>
        <dbReference type="ChEBI" id="CHEBI:36208"/>
    </ligand>
</feature>
<feature type="domain" description="Quinate/shikimate 5-dehydrogenase/glutamyl-tRNA reductase" evidence="9">
    <location>
        <begin position="115"/>
        <end position="196"/>
    </location>
</feature>
<dbReference type="PANTHER" id="PTHR21089:SF1">
    <property type="entry name" value="BIFUNCTIONAL 3-DEHYDROQUINATE DEHYDRATASE_SHIKIMATE DEHYDROGENASE, CHLOROPLASTIC"/>
    <property type="match status" value="1"/>
</dbReference>
<dbReference type="InterPro" id="IPR041121">
    <property type="entry name" value="SDH_C"/>
</dbReference>
<dbReference type="UniPathway" id="UPA00053">
    <property type="reaction ID" value="UER00087"/>
</dbReference>
<evidence type="ECO:0000256" key="1">
    <source>
        <dbReference type="ARBA" id="ARBA00004871"/>
    </source>
</evidence>
<feature type="binding site" evidence="8">
    <location>
        <position position="90"/>
    </location>
    <ligand>
        <name>shikimate</name>
        <dbReference type="ChEBI" id="CHEBI:36208"/>
    </ligand>
</feature>
<keyword evidence="5 8" id="KW-0560">Oxidoreductase</keyword>
<sequence>MKSAEKLYGLLGHPVGHSLSPVMQNDQFAEQGLPSFYHAFNVPPEHLKDAVQGLKALDISGFNVTVPHKIEVMEYLDEIDEEARIIGAVNTVVKQKDKWVGYNTDGRGYVESLLSKTGDTLKESNVLVIGAGGAARAVVTALSFQGVRHLTITNRTYSKAETLREQVPQNSNITVLTTEEAEKENPTFDIIINTTSIGMSPDTDKTPWRTDNMKPNCLCSDLIYNPLKTKWLKEAERHGADTLNGVGMFVGQGAFAFYTWTGVWPDLQRMNDVVMQHLGGK</sequence>
<keyword evidence="6 8" id="KW-0057">Aromatic amino acid biosynthesis</keyword>
<feature type="binding site" evidence="8">
    <location>
        <begin position="154"/>
        <end position="159"/>
    </location>
    <ligand>
        <name>NADP(+)</name>
        <dbReference type="ChEBI" id="CHEBI:58349"/>
    </ligand>
</feature>
<dbReference type="GO" id="GO:0004764">
    <property type="term" value="F:shikimate 3-dehydrogenase (NADP+) activity"/>
    <property type="evidence" value="ECO:0007669"/>
    <property type="project" value="UniProtKB-UniRule"/>
</dbReference>
<organism evidence="12 13">
    <name type="scientific">Salibacterium salarium</name>
    <dbReference type="NCBI Taxonomy" id="284579"/>
    <lineage>
        <taxon>Bacteria</taxon>
        <taxon>Bacillati</taxon>
        <taxon>Bacillota</taxon>
        <taxon>Bacilli</taxon>
        <taxon>Bacillales</taxon>
        <taxon>Bacillaceae</taxon>
    </lineage>
</organism>
<dbReference type="GO" id="GO:0008652">
    <property type="term" value="P:amino acid biosynthetic process"/>
    <property type="evidence" value="ECO:0007669"/>
    <property type="project" value="UniProtKB-KW"/>
</dbReference>
<dbReference type="NCBIfam" id="NF001319">
    <property type="entry name" value="PRK00258.3-3"/>
    <property type="match status" value="1"/>
</dbReference>
<comment type="function">
    <text evidence="8">Involved in the biosynthesis of the chorismate, which leads to the biosynthesis of aromatic amino acids. Catalyzes the reversible NADPH linked reduction of 3-dehydroshikimate (DHSA) to yield shikimate (SA).</text>
</comment>
<dbReference type="HAMAP" id="MF_00222">
    <property type="entry name" value="Shikimate_DH_AroE"/>
    <property type="match status" value="1"/>
</dbReference>
<comment type="pathway">
    <text evidence="1 8">Metabolic intermediate biosynthesis; chorismate biosynthesis; chorismate from D-erythrose 4-phosphate and phosphoenolpyruvate: step 4/7.</text>
</comment>
<dbReference type="InterPro" id="IPR022893">
    <property type="entry name" value="Shikimate_DH_fam"/>
</dbReference>
<feature type="binding site" evidence="8">
    <location>
        <position position="222"/>
    </location>
    <ligand>
        <name>NADP(+)</name>
        <dbReference type="ChEBI" id="CHEBI:58349"/>
    </ligand>
</feature>
<dbReference type="EC" id="1.1.1.25" evidence="2 8"/>
<feature type="binding site" evidence="8">
    <location>
        <position position="245"/>
    </location>
    <ligand>
        <name>NADP(+)</name>
        <dbReference type="ChEBI" id="CHEBI:58349"/>
    </ligand>
</feature>
<comment type="similarity">
    <text evidence="8">Belongs to the shikimate dehydrogenase family.</text>
</comment>
<dbReference type="Pfam" id="PF18317">
    <property type="entry name" value="SDH_C"/>
    <property type="match status" value="1"/>
</dbReference>
<accession>A0A428MZU9</accession>
<feature type="binding site" evidence="8">
    <location>
        <begin position="130"/>
        <end position="134"/>
    </location>
    <ligand>
        <name>NADP(+)</name>
        <dbReference type="ChEBI" id="CHEBI:58349"/>
    </ligand>
</feature>
<evidence type="ECO:0000256" key="3">
    <source>
        <dbReference type="ARBA" id="ARBA00022605"/>
    </source>
</evidence>
<evidence type="ECO:0000256" key="2">
    <source>
        <dbReference type="ARBA" id="ARBA00012962"/>
    </source>
</evidence>
<evidence type="ECO:0000256" key="6">
    <source>
        <dbReference type="ARBA" id="ARBA00023141"/>
    </source>
</evidence>
<dbReference type="OrthoDB" id="9792692at2"/>
<dbReference type="AlphaFoldDB" id="A0A428MZU9"/>
<dbReference type="CDD" id="cd01065">
    <property type="entry name" value="NAD_bind_Shikimate_DH"/>
    <property type="match status" value="1"/>
</dbReference>
<feature type="binding site" evidence="8">
    <location>
        <position position="65"/>
    </location>
    <ligand>
        <name>shikimate</name>
        <dbReference type="ChEBI" id="CHEBI:36208"/>
    </ligand>
</feature>
<evidence type="ECO:0000256" key="4">
    <source>
        <dbReference type="ARBA" id="ARBA00022857"/>
    </source>
</evidence>
<feature type="domain" description="Shikimate dehydrogenase substrate binding N-terminal" evidence="10">
    <location>
        <begin position="10"/>
        <end position="92"/>
    </location>
</feature>
<dbReference type="RefSeq" id="WP_125558375.1">
    <property type="nucleotide sequence ID" value="NZ_RBVX01000023.1"/>
</dbReference>
<keyword evidence="3 8" id="KW-0028">Amino-acid biosynthesis</keyword>
<dbReference type="Gene3D" id="3.40.50.10860">
    <property type="entry name" value="Leucine Dehydrogenase, chain A, domain 1"/>
    <property type="match status" value="1"/>
</dbReference>
<evidence type="ECO:0000313" key="13">
    <source>
        <dbReference type="Proteomes" id="UP000275076"/>
    </source>
</evidence>
<name>A0A428MZU9_9BACI</name>
<dbReference type="InterPro" id="IPR046346">
    <property type="entry name" value="Aminoacid_DH-like_N_sf"/>
</dbReference>
<feature type="active site" description="Proton acceptor" evidence="8">
    <location>
        <position position="69"/>
    </location>
</feature>
<dbReference type="Gene3D" id="3.40.50.720">
    <property type="entry name" value="NAD(P)-binding Rossmann-like Domain"/>
    <property type="match status" value="1"/>
</dbReference>
<comment type="catalytic activity">
    <reaction evidence="7 8">
        <text>shikimate + NADP(+) = 3-dehydroshikimate + NADPH + H(+)</text>
        <dbReference type="Rhea" id="RHEA:17737"/>
        <dbReference type="ChEBI" id="CHEBI:15378"/>
        <dbReference type="ChEBI" id="CHEBI:16630"/>
        <dbReference type="ChEBI" id="CHEBI:36208"/>
        <dbReference type="ChEBI" id="CHEBI:57783"/>
        <dbReference type="ChEBI" id="CHEBI:58349"/>
        <dbReference type="EC" id="1.1.1.25"/>
    </reaction>
</comment>
<comment type="subunit">
    <text evidence="8">Homodimer.</text>
</comment>
<evidence type="ECO:0000259" key="11">
    <source>
        <dbReference type="Pfam" id="PF18317"/>
    </source>
</evidence>
<evidence type="ECO:0000259" key="9">
    <source>
        <dbReference type="Pfam" id="PF01488"/>
    </source>
</evidence>
<dbReference type="SUPFAM" id="SSF53223">
    <property type="entry name" value="Aminoacid dehydrogenase-like, N-terminal domain"/>
    <property type="match status" value="1"/>
</dbReference>
<feature type="binding site" evidence="8">
    <location>
        <position position="224"/>
    </location>
    <ligand>
        <name>shikimate</name>
        <dbReference type="ChEBI" id="CHEBI:36208"/>
    </ligand>
</feature>
<proteinExistence type="inferred from homology"/>
<evidence type="ECO:0000256" key="5">
    <source>
        <dbReference type="ARBA" id="ARBA00023002"/>
    </source>
</evidence>
<dbReference type="InterPro" id="IPR006151">
    <property type="entry name" value="Shikm_DH/Glu-tRNA_Rdtase"/>
</dbReference>
<evidence type="ECO:0000256" key="8">
    <source>
        <dbReference type="HAMAP-Rule" id="MF_00222"/>
    </source>
</evidence>
<evidence type="ECO:0000256" key="7">
    <source>
        <dbReference type="ARBA" id="ARBA00049442"/>
    </source>
</evidence>
<dbReference type="Proteomes" id="UP000275076">
    <property type="component" value="Unassembled WGS sequence"/>
</dbReference>
<reference evidence="12 13" key="1">
    <citation type="submission" date="2018-10" db="EMBL/GenBank/DDBJ databases">
        <title>Draft genome sequence of Bacillus salarius IM0101, isolated from a hypersaline soil in Inner Mongolia, China.</title>
        <authorList>
            <person name="Yamprayoonswat W."/>
            <person name="Boonvisut S."/>
            <person name="Jumpathong W."/>
            <person name="Sittihan S."/>
            <person name="Ruangsuj P."/>
            <person name="Wanthongcharoen S."/>
            <person name="Thongpramul N."/>
            <person name="Pimmason S."/>
            <person name="Yu B."/>
            <person name="Yasawong M."/>
        </authorList>
    </citation>
    <scope>NUCLEOTIDE SEQUENCE [LARGE SCALE GENOMIC DNA]</scope>
    <source>
        <strain evidence="12 13">IM0101</strain>
    </source>
</reference>
<feature type="domain" description="SDH C-terminal" evidence="11">
    <location>
        <begin position="245"/>
        <end position="275"/>
    </location>
</feature>